<feature type="transmembrane region" description="Helical" evidence="1">
    <location>
        <begin position="34"/>
        <end position="52"/>
    </location>
</feature>
<organism evidence="2 3">
    <name type="scientific">Algoriphagus halophilus</name>
    <dbReference type="NCBI Taxonomy" id="226505"/>
    <lineage>
        <taxon>Bacteria</taxon>
        <taxon>Pseudomonadati</taxon>
        <taxon>Bacteroidota</taxon>
        <taxon>Cytophagia</taxon>
        <taxon>Cytophagales</taxon>
        <taxon>Cyclobacteriaceae</taxon>
        <taxon>Algoriphagus</taxon>
    </lineage>
</organism>
<keyword evidence="3" id="KW-1185">Reference proteome</keyword>
<evidence type="ECO:0000313" key="3">
    <source>
        <dbReference type="Proteomes" id="UP000185221"/>
    </source>
</evidence>
<evidence type="ECO:0000256" key="1">
    <source>
        <dbReference type="SAM" id="Phobius"/>
    </source>
</evidence>
<name>A0A1N6H587_9BACT</name>
<protein>
    <submittedName>
        <fullName evidence="2">Uncharacterized protein</fullName>
    </submittedName>
</protein>
<dbReference type="EMBL" id="FSRC01000003">
    <property type="protein sequence ID" value="SIO14978.1"/>
    <property type="molecule type" value="Genomic_DNA"/>
</dbReference>
<feature type="transmembrane region" description="Helical" evidence="1">
    <location>
        <begin position="7"/>
        <end position="28"/>
    </location>
</feature>
<dbReference type="OrthoDB" id="9814988at2"/>
<keyword evidence="1" id="KW-0472">Membrane</keyword>
<accession>A0A1N6H587</accession>
<proteinExistence type="predicted"/>
<dbReference type="RefSeq" id="WP_074226349.1">
    <property type="nucleotide sequence ID" value="NZ_FSRC01000003.1"/>
</dbReference>
<dbReference type="AlphaFoldDB" id="A0A1N6H587"/>
<keyword evidence="1" id="KW-0812">Transmembrane</keyword>
<gene>
    <name evidence="2" type="ORF">SAMN05444394_3570</name>
</gene>
<sequence length="63" mass="7323">MKTLLKIASYLALVLTIVPPLMYFKSLISLDSSHLYMTIGMFLWFGTAPFWINKKKEDQPKEL</sequence>
<keyword evidence="1" id="KW-1133">Transmembrane helix</keyword>
<evidence type="ECO:0000313" key="2">
    <source>
        <dbReference type="EMBL" id="SIO14978.1"/>
    </source>
</evidence>
<dbReference type="STRING" id="226505.SAMN05444394_3570"/>
<dbReference type="Proteomes" id="UP000185221">
    <property type="component" value="Unassembled WGS sequence"/>
</dbReference>
<reference evidence="3" key="1">
    <citation type="submission" date="2016-11" db="EMBL/GenBank/DDBJ databases">
        <authorList>
            <person name="Varghese N."/>
            <person name="Submissions S."/>
        </authorList>
    </citation>
    <scope>NUCLEOTIDE SEQUENCE [LARGE SCALE GENOMIC DNA]</scope>
    <source>
        <strain evidence="3">DSM 15292</strain>
    </source>
</reference>